<dbReference type="SMART" id="SM01217">
    <property type="entry name" value="Fn3_like"/>
    <property type="match status" value="1"/>
</dbReference>
<reference evidence="5" key="1">
    <citation type="journal article" date="2014" name="Int. J. Syst. Evol. Microbiol.">
        <title>Complete genome sequence of Corynebacterium casei LMG S-19264T (=DSM 44701T), isolated from a smear-ripened cheese.</title>
        <authorList>
            <consortium name="US DOE Joint Genome Institute (JGI-PGF)"/>
            <person name="Walter F."/>
            <person name="Albersmeier A."/>
            <person name="Kalinowski J."/>
            <person name="Ruckert C."/>
        </authorList>
    </citation>
    <scope>NUCLEOTIDE SEQUENCE</scope>
    <source>
        <strain evidence="5">JCM 4518</strain>
    </source>
</reference>
<dbReference type="PANTHER" id="PTHR42715">
    <property type="entry name" value="BETA-GLUCOSIDASE"/>
    <property type="match status" value="1"/>
</dbReference>
<dbReference type="Pfam" id="PF14310">
    <property type="entry name" value="Fn3-like"/>
    <property type="match status" value="1"/>
</dbReference>
<dbReference type="Gene3D" id="2.60.40.10">
    <property type="entry name" value="Immunoglobulins"/>
    <property type="match status" value="1"/>
</dbReference>
<dbReference type="Gene3D" id="3.40.50.1700">
    <property type="entry name" value="Glycoside hydrolase family 3 C-terminal domain"/>
    <property type="match status" value="1"/>
</dbReference>
<evidence type="ECO:0000256" key="3">
    <source>
        <dbReference type="SAM" id="MobiDB-lite"/>
    </source>
</evidence>
<feature type="region of interest" description="Disordered" evidence="3">
    <location>
        <begin position="709"/>
        <end position="730"/>
    </location>
</feature>
<sequence length="887" mass="93063">MRFARPTLASHAPQSTQVTRTPWTARVTRVARAPRALRALRATRSARTAKPSRRALLLALTGGGVLATATAFARGTAQAAPPTAPPASTAATPSPSEGIPHGTRTDALLARLTLDEKVSLLHGAPDPAGLGQAGHVPGVPRLGIPPLRLADGPAGIRVHRTATALPAPVMLAAAFDPGLARAYGRVLGREGRALGQDVLLAPMVNLIRTPYAGRNFETFSEDPLLSADLVAELVRGVQAEGLVATVKHFALNNQERDRDSVDARATAQTLHETELRGFEAAVEAGAGAVMAAYNKVNGVHAAENADLLTTLLRTRWGFDGWVMSDWDAVHTTAGALAAGLDMEMPGGARYGDPLREAVRAGRVPEAAVDRAVRRVLSVRERLGHLDAEPPARPERDAASGARLALRVATAGATLLRNEAGALPLTGPAARSLAVVGPTAAVPFVSGGGSAHVVPDAAARPLDTLRTRAGAHATVTYAQGEDLFGRPLPPLAPTLDLDAVRVPAGATWSRTATLTADAADEWTFLVHYSGTRPTVTLDGAELFPVREGVAEYFAGGLLAAAPDGLAVRRVTLRLAEGPHALAVTARGGDDGQLFRLRAVTGADRAADLAEAVRQARAAHAVVLFAYEDATEGQDRTSLALPGRQEALIEAVAAVNPRTTVILNTSSAVTMPWLERTAAVLQMYYPGQEGAAATTAVLFGDADPGGRLTQTFPAAEDRHPTAGDPRRYPGRDGVEEYTEGVHVGHRWYEAEGVAPLFPFGHGLSYTSFAYEDLTAVPATGPEGGADITFTVRNTGHRPGTDVAQVYLGPSPDLAARGIDQPRSLLAGYRRLELAAGERRRVTVHLAARTLSSWDTALGDRALGTGRRHVRVGRSAADPGLRTSVEIRSK</sequence>
<dbReference type="InterPro" id="IPR002772">
    <property type="entry name" value="Glyco_hydro_3_C"/>
</dbReference>
<dbReference type="Gene3D" id="2.60.120.380">
    <property type="match status" value="1"/>
</dbReference>
<protein>
    <recommendedName>
        <fullName evidence="4">Fibronectin type III-like domain-containing protein</fullName>
    </recommendedName>
</protein>
<evidence type="ECO:0000256" key="2">
    <source>
        <dbReference type="ARBA" id="ARBA00022801"/>
    </source>
</evidence>
<dbReference type="InterPro" id="IPR026891">
    <property type="entry name" value="Fn3-like"/>
</dbReference>
<organism evidence="5 6">
    <name type="scientific">Streptomyces termitum</name>
    <dbReference type="NCBI Taxonomy" id="67368"/>
    <lineage>
        <taxon>Bacteria</taxon>
        <taxon>Bacillati</taxon>
        <taxon>Actinomycetota</taxon>
        <taxon>Actinomycetes</taxon>
        <taxon>Kitasatosporales</taxon>
        <taxon>Streptomycetaceae</taxon>
        <taxon>Streptomyces</taxon>
    </lineage>
</organism>
<feature type="compositionally biased region" description="Low complexity" evidence="3">
    <location>
        <begin position="76"/>
        <end position="96"/>
    </location>
</feature>
<evidence type="ECO:0000313" key="5">
    <source>
        <dbReference type="EMBL" id="GHA84789.1"/>
    </source>
</evidence>
<dbReference type="GO" id="GO:0004553">
    <property type="term" value="F:hydrolase activity, hydrolyzing O-glycosyl compounds"/>
    <property type="evidence" value="ECO:0007669"/>
    <property type="project" value="InterPro"/>
</dbReference>
<dbReference type="InterPro" id="IPR001764">
    <property type="entry name" value="Glyco_hydro_3_N"/>
</dbReference>
<dbReference type="Pfam" id="PF00933">
    <property type="entry name" value="Glyco_hydro_3"/>
    <property type="match status" value="1"/>
</dbReference>
<dbReference type="InterPro" id="IPR036881">
    <property type="entry name" value="Glyco_hydro_3_C_sf"/>
</dbReference>
<dbReference type="Pfam" id="PF01915">
    <property type="entry name" value="Glyco_hydro_3_C"/>
    <property type="match status" value="1"/>
</dbReference>
<dbReference type="InterPro" id="IPR013783">
    <property type="entry name" value="Ig-like_fold"/>
</dbReference>
<evidence type="ECO:0000259" key="4">
    <source>
        <dbReference type="SMART" id="SM01217"/>
    </source>
</evidence>
<proteinExistence type="inferred from homology"/>
<feature type="region of interest" description="Disordered" evidence="3">
    <location>
        <begin position="1"/>
        <end position="20"/>
    </location>
</feature>
<comment type="similarity">
    <text evidence="1">Belongs to the glycosyl hydrolase 3 family.</text>
</comment>
<feature type="domain" description="Fibronectin type III-like" evidence="4">
    <location>
        <begin position="799"/>
        <end position="873"/>
    </location>
</feature>
<dbReference type="PRINTS" id="PR00133">
    <property type="entry name" value="GLHYDRLASE3"/>
</dbReference>
<dbReference type="RefSeq" id="WP_229849774.1">
    <property type="nucleotide sequence ID" value="NZ_BMUL01000007.1"/>
</dbReference>
<dbReference type="PANTHER" id="PTHR42715:SF10">
    <property type="entry name" value="BETA-GLUCOSIDASE"/>
    <property type="match status" value="1"/>
</dbReference>
<name>A0A918T1A1_9ACTN</name>
<evidence type="ECO:0000256" key="1">
    <source>
        <dbReference type="ARBA" id="ARBA00005336"/>
    </source>
</evidence>
<evidence type="ECO:0000313" key="6">
    <source>
        <dbReference type="Proteomes" id="UP000644020"/>
    </source>
</evidence>
<feature type="compositionally biased region" description="Basic and acidic residues" evidence="3">
    <location>
        <begin position="713"/>
        <end position="730"/>
    </location>
</feature>
<dbReference type="Gene3D" id="3.20.20.300">
    <property type="entry name" value="Glycoside hydrolase, family 3, N-terminal domain"/>
    <property type="match status" value="1"/>
</dbReference>
<dbReference type="InterPro" id="IPR017853">
    <property type="entry name" value="GH"/>
</dbReference>
<dbReference type="SUPFAM" id="SSF51445">
    <property type="entry name" value="(Trans)glycosidases"/>
    <property type="match status" value="1"/>
</dbReference>
<dbReference type="AlphaFoldDB" id="A0A918T1A1"/>
<keyword evidence="2" id="KW-0378">Hydrolase</keyword>
<accession>A0A918T1A1</accession>
<dbReference type="Proteomes" id="UP000644020">
    <property type="component" value="Unassembled WGS sequence"/>
</dbReference>
<dbReference type="SUPFAM" id="SSF52279">
    <property type="entry name" value="Beta-D-glucan exohydrolase, C-terminal domain"/>
    <property type="match status" value="1"/>
</dbReference>
<feature type="region of interest" description="Disordered" evidence="3">
    <location>
        <begin position="76"/>
        <end position="102"/>
    </location>
</feature>
<dbReference type="GO" id="GO:0005975">
    <property type="term" value="P:carbohydrate metabolic process"/>
    <property type="evidence" value="ECO:0007669"/>
    <property type="project" value="InterPro"/>
</dbReference>
<dbReference type="EMBL" id="BMUL01000007">
    <property type="protein sequence ID" value="GHA84789.1"/>
    <property type="molecule type" value="Genomic_DNA"/>
</dbReference>
<gene>
    <name evidence="5" type="ORF">GCM10010305_30670</name>
</gene>
<dbReference type="InterPro" id="IPR036962">
    <property type="entry name" value="Glyco_hydro_3_N_sf"/>
</dbReference>
<dbReference type="InterPro" id="IPR050288">
    <property type="entry name" value="Cellulose_deg_GH3"/>
</dbReference>
<comment type="caution">
    <text evidence="5">The sequence shown here is derived from an EMBL/GenBank/DDBJ whole genome shotgun (WGS) entry which is preliminary data.</text>
</comment>
<keyword evidence="6" id="KW-1185">Reference proteome</keyword>
<reference evidence="5" key="2">
    <citation type="submission" date="2020-09" db="EMBL/GenBank/DDBJ databases">
        <authorList>
            <person name="Sun Q."/>
            <person name="Ohkuma M."/>
        </authorList>
    </citation>
    <scope>NUCLEOTIDE SEQUENCE</scope>
    <source>
        <strain evidence="5">JCM 4518</strain>
    </source>
</reference>